<keyword evidence="4" id="KW-1185">Reference proteome</keyword>
<sequence length="446" mass="50048">MTYAPPSPTSTLLSLSRHQVHLENHIQSLLDAQSAGLVSGLGHDAPYSDGTRTPTSTTTHSPARSHRNLDLSSPTRQNASKPLRLQSARRGISQAISDLVLLKSQESEVLQAELEKRGRDTALVNGFVTKQEGLRSAIEQISSQETSRKVQEFRTEEQMLGREIQELEEKLQQMRNRQRYLQREIQALDNSVQAKLSSYQESLRLAEKGARAWLSRKPAGLEDKPGKKEAEGMWALPKERRTLEMAQEWVASEEEEWKTRVEGVEREREALEEGGKVWLRVRQIVVGVEKGLRGEMRGLEESRRWGRSDEGERNAREGMTRMLKSMETAKEEVESHLSLAEEKGWRLLVCCIGAELEALLEGMGVLRGAADAVEGNLQDQKIYREESSRHGQSREGNLIGETTGLSESMNGVNIADTSGASWETKQRSEYDDDGPGPDLLISHQED</sequence>
<dbReference type="EMBL" id="CAJPDS010000004">
    <property type="protein sequence ID" value="CAF9905952.1"/>
    <property type="molecule type" value="Genomic_DNA"/>
</dbReference>
<feature type="coiled-coil region" evidence="1">
    <location>
        <begin position="150"/>
        <end position="191"/>
    </location>
</feature>
<organism evidence="3 4">
    <name type="scientific">Heterodermia speciosa</name>
    <dbReference type="NCBI Taxonomy" id="116794"/>
    <lineage>
        <taxon>Eukaryota</taxon>
        <taxon>Fungi</taxon>
        <taxon>Dikarya</taxon>
        <taxon>Ascomycota</taxon>
        <taxon>Pezizomycotina</taxon>
        <taxon>Lecanoromycetes</taxon>
        <taxon>OSLEUM clade</taxon>
        <taxon>Lecanoromycetidae</taxon>
        <taxon>Caliciales</taxon>
        <taxon>Physciaceae</taxon>
        <taxon>Heterodermia</taxon>
    </lineage>
</organism>
<dbReference type="OrthoDB" id="5342758at2759"/>
<evidence type="ECO:0000313" key="4">
    <source>
        <dbReference type="Proteomes" id="UP000664521"/>
    </source>
</evidence>
<feature type="region of interest" description="Disordered" evidence="2">
    <location>
        <begin position="41"/>
        <end position="86"/>
    </location>
</feature>
<evidence type="ECO:0000256" key="1">
    <source>
        <dbReference type="SAM" id="Coils"/>
    </source>
</evidence>
<feature type="compositionally biased region" description="Polar residues" evidence="2">
    <location>
        <begin position="70"/>
        <end position="80"/>
    </location>
</feature>
<feature type="compositionally biased region" description="Low complexity" evidence="2">
    <location>
        <begin position="51"/>
        <end position="62"/>
    </location>
</feature>
<evidence type="ECO:0000313" key="3">
    <source>
        <dbReference type="EMBL" id="CAF9905952.1"/>
    </source>
</evidence>
<protein>
    <submittedName>
        <fullName evidence="3">Uncharacterized protein</fullName>
    </submittedName>
</protein>
<accession>A0A8H3EHU5</accession>
<comment type="caution">
    <text evidence="3">The sequence shown here is derived from an EMBL/GenBank/DDBJ whole genome shotgun (WGS) entry which is preliminary data.</text>
</comment>
<gene>
    <name evidence="3" type="ORF">HETSPECPRED_006003</name>
</gene>
<dbReference type="AlphaFoldDB" id="A0A8H3EHU5"/>
<dbReference type="Proteomes" id="UP000664521">
    <property type="component" value="Unassembled WGS sequence"/>
</dbReference>
<proteinExistence type="predicted"/>
<reference evidence="3" key="1">
    <citation type="submission" date="2021-03" db="EMBL/GenBank/DDBJ databases">
        <authorList>
            <person name="Tagirdzhanova G."/>
        </authorList>
    </citation>
    <scope>NUCLEOTIDE SEQUENCE</scope>
</reference>
<feature type="region of interest" description="Disordered" evidence="2">
    <location>
        <begin position="385"/>
        <end position="446"/>
    </location>
</feature>
<evidence type="ECO:0000256" key="2">
    <source>
        <dbReference type="SAM" id="MobiDB-lite"/>
    </source>
</evidence>
<feature type="compositionally biased region" description="Polar residues" evidence="2">
    <location>
        <begin position="403"/>
        <end position="423"/>
    </location>
</feature>
<keyword evidence="1" id="KW-0175">Coiled coil</keyword>
<name>A0A8H3EHU5_9LECA</name>